<dbReference type="EMBL" id="BART01003580">
    <property type="protein sequence ID" value="GAG58599.1"/>
    <property type="molecule type" value="Genomic_DNA"/>
</dbReference>
<dbReference type="Pfam" id="PF05168">
    <property type="entry name" value="HEPN"/>
    <property type="match status" value="1"/>
</dbReference>
<reference evidence="2" key="1">
    <citation type="journal article" date="2014" name="Front. Microbiol.">
        <title>High frequency of phylogenetically diverse reductive dehalogenase-homologous genes in deep subseafloor sedimentary metagenomes.</title>
        <authorList>
            <person name="Kawai M."/>
            <person name="Futagami T."/>
            <person name="Toyoda A."/>
            <person name="Takaki Y."/>
            <person name="Nishi S."/>
            <person name="Hori S."/>
            <person name="Arai W."/>
            <person name="Tsubouchi T."/>
            <person name="Morono Y."/>
            <person name="Uchiyama I."/>
            <person name="Ito T."/>
            <person name="Fujiyama A."/>
            <person name="Inagaki F."/>
            <person name="Takami H."/>
        </authorList>
    </citation>
    <scope>NUCLEOTIDE SEQUENCE</scope>
    <source>
        <strain evidence="2">Expedition CK06-06</strain>
    </source>
</reference>
<feature type="non-terminal residue" evidence="2">
    <location>
        <position position="100"/>
    </location>
</feature>
<proteinExistence type="predicted"/>
<protein>
    <recommendedName>
        <fullName evidence="1">HEPN domain-containing protein</fullName>
    </recommendedName>
</protein>
<organism evidence="2">
    <name type="scientific">marine sediment metagenome</name>
    <dbReference type="NCBI Taxonomy" id="412755"/>
    <lineage>
        <taxon>unclassified sequences</taxon>
        <taxon>metagenomes</taxon>
        <taxon>ecological metagenomes</taxon>
    </lineage>
</organism>
<gene>
    <name evidence="2" type="ORF">S01H4_09736</name>
</gene>
<evidence type="ECO:0000313" key="2">
    <source>
        <dbReference type="EMBL" id="GAG58599.1"/>
    </source>
</evidence>
<dbReference type="SMART" id="SM00748">
    <property type="entry name" value="HEPN"/>
    <property type="match status" value="1"/>
</dbReference>
<evidence type="ECO:0000259" key="1">
    <source>
        <dbReference type="PROSITE" id="PS50910"/>
    </source>
</evidence>
<dbReference type="InterPro" id="IPR007842">
    <property type="entry name" value="HEPN_dom"/>
</dbReference>
<dbReference type="AlphaFoldDB" id="X0YQP5"/>
<dbReference type="Gene3D" id="1.20.120.330">
    <property type="entry name" value="Nucleotidyltransferases domain 2"/>
    <property type="match status" value="1"/>
</dbReference>
<sequence length="100" mass="11759">MNERTTNWLEEANWDLGNAKILFENDRFNTVVFHSQQAAEKAVKALLYHNKLNGWGHSIHSLLEKYKELKNENFDDIERTALSLDKHYITTRYPDALPNI</sequence>
<dbReference type="SUPFAM" id="SSF81593">
    <property type="entry name" value="Nucleotidyltransferase substrate binding subunit/domain"/>
    <property type="match status" value="1"/>
</dbReference>
<accession>X0YQP5</accession>
<name>X0YQP5_9ZZZZ</name>
<dbReference type="PROSITE" id="PS50910">
    <property type="entry name" value="HEPN"/>
    <property type="match status" value="1"/>
</dbReference>
<feature type="domain" description="HEPN" evidence="1">
    <location>
        <begin position="9"/>
        <end position="100"/>
    </location>
</feature>
<comment type="caution">
    <text evidence="2">The sequence shown here is derived from an EMBL/GenBank/DDBJ whole genome shotgun (WGS) entry which is preliminary data.</text>
</comment>